<reference evidence="3 4" key="1">
    <citation type="journal article" date="2016" name="Nat. Commun.">
        <title>Thousands of microbial genomes shed light on interconnected biogeochemical processes in an aquifer system.</title>
        <authorList>
            <person name="Anantharaman K."/>
            <person name="Brown C.T."/>
            <person name="Hug L.A."/>
            <person name="Sharon I."/>
            <person name="Castelle C.J."/>
            <person name="Probst A.J."/>
            <person name="Thomas B.C."/>
            <person name="Singh A."/>
            <person name="Wilkins M.J."/>
            <person name="Karaoz U."/>
            <person name="Brodie E.L."/>
            <person name="Williams K.H."/>
            <person name="Hubbard S.S."/>
            <person name="Banfield J.F."/>
        </authorList>
    </citation>
    <scope>NUCLEOTIDE SEQUENCE [LARGE SCALE GENOMIC DNA]</scope>
</reference>
<feature type="transmembrane region" description="Helical" evidence="2">
    <location>
        <begin position="12"/>
        <end position="31"/>
    </location>
</feature>
<comment type="caution">
    <text evidence="3">The sequence shown here is derived from an EMBL/GenBank/DDBJ whole genome shotgun (WGS) entry which is preliminary data.</text>
</comment>
<keyword evidence="2" id="KW-0812">Transmembrane</keyword>
<dbReference type="AlphaFoldDB" id="A0A1F7W6R5"/>
<sequence length="172" mass="18017">MTEPAQTSTSKWVVFLGILTALGLLIGFAYVKTRPNHPEPMPEPPRMETPPAVAAMPPPEAEPEPASVAPEPEAESEPAEDTPPHHAQVPTVPASLVVSSMGANPSCVATCSWGDLAANGYPRTVEGMRAVVCDDGNAWFTSSWTKVEGGDQARCYTATGISAYTDDGPDGP</sequence>
<dbReference type="Proteomes" id="UP000176501">
    <property type="component" value="Unassembled WGS sequence"/>
</dbReference>
<evidence type="ECO:0000313" key="3">
    <source>
        <dbReference type="EMBL" id="OGL98346.1"/>
    </source>
</evidence>
<keyword evidence="2" id="KW-0472">Membrane</keyword>
<dbReference type="EMBL" id="MGFE01000020">
    <property type="protein sequence ID" value="OGL98346.1"/>
    <property type="molecule type" value="Genomic_DNA"/>
</dbReference>
<feature type="compositionally biased region" description="Pro residues" evidence="1">
    <location>
        <begin position="38"/>
        <end position="48"/>
    </location>
</feature>
<gene>
    <name evidence="3" type="ORF">A2304_01460</name>
</gene>
<evidence type="ECO:0000313" key="4">
    <source>
        <dbReference type="Proteomes" id="UP000176501"/>
    </source>
</evidence>
<organism evidence="3 4">
    <name type="scientific">Candidatus Uhrbacteria bacterium RIFOXYB2_FULL_57_15</name>
    <dbReference type="NCBI Taxonomy" id="1802422"/>
    <lineage>
        <taxon>Bacteria</taxon>
        <taxon>Candidatus Uhriibacteriota</taxon>
    </lineage>
</organism>
<evidence type="ECO:0000256" key="1">
    <source>
        <dbReference type="SAM" id="MobiDB-lite"/>
    </source>
</evidence>
<feature type="region of interest" description="Disordered" evidence="1">
    <location>
        <begin position="37"/>
        <end position="93"/>
    </location>
</feature>
<name>A0A1F7W6R5_9BACT</name>
<proteinExistence type="predicted"/>
<accession>A0A1F7W6R5</accession>
<evidence type="ECO:0000256" key="2">
    <source>
        <dbReference type="SAM" id="Phobius"/>
    </source>
</evidence>
<keyword evidence="2" id="KW-1133">Transmembrane helix</keyword>
<protein>
    <submittedName>
        <fullName evidence="3">Uncharacterized protein</fullName>
    </submittedName>
</protein>